<evidence type="ECO:0000313" key="4">
    <source>
        <dbReference type="Proteomes" id="UP000316095"/>
    </source>
</evidence>
<feature type="domain" description="Fe-S metabolism associated" evidence="2">
    <location>
        <begin position="19"/>
        <end position="141"/>
    </location>
</feature>
<evidence type="ECO:0000259" key="2">
    <source>
        <dbReference type="Pfam" id="PF02657"/>
    </source>
</evidence>
<dbReference type="PANTHER" id="PTHR43597:SF5">
    <property type="entry name" value="SUFE-LIKE PROTEIN 2, CHLOROPLASTIC"/>
    <property type="match status" value="1"/>
</dbReference>
<dbReference type="InterPro" id="IPR003808">
    <property type="entry name" value="Fe-S_metab-assoc_dom"/>
</dbReference>
<evidence type="ECO:0000256" key="1">
    <source>
        <dbReference type="ARBA" id="ARBA00010282"/>
    </source>
</evidence>
<dbReference type="SUPFAM" id="SSF82649">
    <property type="entry name" value="SufE/NifU"/>
    <property type="match status" value="1"/>
</dbReference>
<evidence type="ECO:0000313" key="3">
    <source>
        <dbReference type="EMBL" id="TWT63957.1"/>
    </source>
</evidence>
<organism evidence="3 4">
    <name type="scientific">Rubinisphaera italica</name>
    <dbReference type="NCBI Taxonomy" id="2527969"/>
    <lineage>
        <taxon>Bacteria</taxon>
        <taxon>Pseudomonadati</taxon>
        <taxon>Planctomycetota</taxon>
        <taxon>Planctomycetia</taxon>
        <taxon>Planctomycetales</taxon>
        <taxon>Planctomycetaceae</taxon>
        <taxon>Rubinisphaera</taxon>
    </lineage>
</organism>
<dbReference type="Pfam" id="PF02657">
    <property type="entry name" value="SufE"/>
    <property type="match status" value="1"/>
</dbReference>
<accession>A0A5C5XLA0</accession>
<protein>
    <submittedName>
        <fullName evidence="3">Cysteine desulfuration protein SufE</fullName>
    </submittedName>
</protein>
<reference evidence="3 4" key="1">
    <citation type="submission" date="2019-02" db="EMBL/GenBank/DDBJ databases">
        <title>Deep-cultivation of Planctomycetes and their phenomic and genomic characterization uncovers novel biology.</title>
        <authorList>
            <person name="Wiegand S."/>
            <person name="Jogler M."/>
            <person name="Boedeker C."/>
            <person name="Pinto D."/>
            <person name="Vollmers J."/>
            <person name="Rivas-Marin E."/>
            <person name="Kohn T."/>
            <person name="Peeters S.H."/>
            <person name="Heuer A."/>
            <person name="Rast P."/>
            <person name="Oberbeckmann S."/>
            <person name="Bunk B."/>
            <person name="Jeske O."/>
            <person name="Meyerdierks A."/>
            <person name="Storesund J.E."/>
            <person name="Kallscheuer N."/>
            <person name="Luecker S."/>
            <person name="Lage O.M."/>
            <person name="Pohl T."/>
            <person name="Merkel B.J."/>
            <person name="Hornburger P."/>
            <person name="Mueller R.-W."/>
            <person name="Bruemmer F."/>
            <person name="Labrenz M."/>
            <person name="Spormann A.M."/>
            <person name="Op Den Camp H."/>
            <person name="Overmann J."/>
            <person name="Amann R."/>
            <person name="Jetten M.S.M."/>
            <person name="Mascher T."/>
            <person name="Medema M.H."/>
            <person name="Devos D.P."/>
            <person name="Kaster A.-K."/>
            <person name="Ovreas L."/>
            <person name="Rohde M."/>
            <person name="Galperin M.Y."/>
            <person name="Jogler C."/>
        </authorList>
    </citation>
    <scope>NUCLEOTIDE SEQUENCE [LARGE SCALE GENOMIC DNA]</scope>
    <source>
        <strain evidence="3 4">Pan54</strain>
    </source>
</reference>
<keyword evidence="4" id="KW-1185">Reference proteome</keyword>
<dbReference type="AlphaFoldDB" id="A0A5C5XLA0"/>
<dbReference type="RefSeq" id="WP_146505723.1">
    <property type="nucleotide sequence ID" value="NZ_SJPG01000001.1"/>
</dbReference>
<name>A0A5C5XLA0_9PLAN</name>
<comment type="caution">
    <text evidence="3">The sequence shown here is derived from an EMBL/GenBank/DDBJ whole genome shotgun (WGS) entry which is preliminary data.</text>
</comment>
<comment type="similarity">
    <text evidence="1">Belongs to the SufE family.</text>
</comment>
<dbReference type="EMBL" id="SJPG01000001">
    <property type="protein sequence ID" value="TWT63957.1"/>
    <property type="molecule type" value="Genomic_DNA"/>
</dbReference>
<sequence length="151" mass="17179">MIDRTDNNTDQITLAEIFDEFEFLGDSEAQMDYLIDLGLDLPKLPAQEKTELNRVHGCQSNVWMLTDFDDEVSSPLHLQAESDAMIVNGLIAVLLAAYQEKRPKEILDIEIHKIFDRLGLDRHLSPQRKNGLNGMVKRIREAAMVKLSQEG</sequence>
<dbReference type="Gene3D" id="3.90.1010.10">
    <property type="match status" value="1"/>
</dbReference>
<dbReference type="PANTHER" id="PTHR43597">
    <property type="entry name" value="SULFUR ACCEPTOR PROTEIN CSDE"/>
    <property type="match status" value="1"/>
</dbReference>
<dbReference type="Proteomes" id="UP000316095">
    <property type="component" value="Unassembled WGS sequence"/>
</dbReference>
<proteinExistence type="inferred from homology"/>
<gene>
    <name evidence="3" type="primary">sufE</name>
    <name evidence="3" type="ORF">Pan54_47170</name>
</gene>
<dbReference type="OrthoDB" id="9799320at2"/>